<accession>A0A8T2QKR5</accession>
<dbReference type="OMA" id="RNGFHIV"/>
<protein>
    <recommendedName>
        <fullName evidence="3">starch synthase</fullName>
        <ecNumber evidence="3">2.4.1.21</ecNumber>
    </recommendedName>
</protein>
<comment type="pathway">
    <text evidence="2">Glycan biosynthesis; starch biosynthesis.</text>
</comment>
<evidence type="ECO:0000256" key="6">
    <source>
        <dbReference type="ARBA" id="ARBA00022922"/>
    </source>
</evidence>
<keyword evidence="10" id="KW-1185">Reference proteome</keyword>
<name>A0A8T2QKR5_CERRI</name>
<dbReference type="OrthoDB" id="2018403at2759"/>
<keyword evidence="4" id="KW-0328">Glycosyltransferase</keyword>
<evidence type="ECO:0000256" key="3">
    <source>
        <dbReference type="ARBA" id="ARBA00012588"/>
    </source>
</evidence>
<evidence type="ECO:0000313" key="10">
    <source>
        <dbReference type="Proteomes" id="UP000825935"/>
    </source>
</evidence>
<dbReference type="PANTHER" id="PTHR46083">
    <property type="match status" value="1"/>
</dbReference>
<dbReference type="EMBL" id="CM035439">
    <property type="protein sequence ID" value="KAH7284396.1"/>
    <property type="molecule type" value="Genomic_DNA"/>
</dbReference>
<dbReference type="GO" id="GO:0009011">
    <property type="term" value="F:alpha-1,4-glucan glucosyltransferase (ADP-glucose donor) activity"/>
    <property type="evidence" value="ECO:0007669"/>
    <property type="project" value="UniProtKB-EC"/>
</dbReference>
<dbReference type="Gene3D" id="3.40.50.2000">
    <property type="entry name" value="Glycogen Phosphorylase B"/>
    <property type="match status" value="2"/>
</dbReference>
<dbReference type="Proteomes" id="UP000825935">
    <property type="component" value="Chromosome 34"/>
</dbReference>
<dbReference type="InterPro" id="IPR013534">
    <property type="entry name" value="Starch_synth_cat_dom"/>
</dbReference>
<evidence type="ECO:0000256" key="5">
    <source>
        <dbReference type="ARBA" id="ARBA00022679"/>
    </source>
</evidence>
<proteinExistence type="predicted"/>
<evidence type="ECO:0000256" key="4">
    <source>
        <dbReference type="ARBA" id="ARBA00022676"/>
    </source>
</evidence>
<comment type="catalytic activity">
    <reaction evidence="1">
        <text>[(1-&gt;4)-alpha-D-glucosyl](n) + ADP-alpha-D-glucose = [(1-&gt;4)-alpha-D-glucosyl](n+1) + ADP + H(+)</text>
        <dbReference type="Rhea" id="RHEA:18189"/>
        <dbReference type="Rhea" id="RHEA-COMP:9584"/>
        <dbReference type="Rhea" id="RHEA-COMP:9587"/>
        <dbReference type="ChEBI" id="CHEBI:15378"/>
        <dbReference type="ChEBI" id="CHEBI:15444"/>
        <dbReference type="ChEBI" id="CHEBI:57498"/>
        <dbReference type="ChEBI" id="CHEBI:456216"/>
        <dbReference type="EC" id="2.4.1.21"/>
    </reaction>
</comment>
<sequence>MSDHVAISVCHCSLEPEVERVSERGGRLAIMAFCYRLDSSGPFANATTLNLSTCRFPCFSVRAFGSRSHEDGANSLKPHGKNNVPNGASSDVMKLFNEVQQNMLFLNKQRVDALDDLRKAEMEKETLLAKIKLLETKIETVSLDRDTLKKQLQMLKLRSAKDSGGHLLPSPIFSELLLRLDSMVLTGAINRGQASQLKSLILKQDVGVANTFSSLRQKSDRDVASGLLPLLNPNRRFGLHITHICAELNPAAISGAVGSFVVNLSSALQKKGNLVDVVLPKYATMDMDAVQDLRVTEANFQSFFGGQWHANKIWTGLVRSIPVTFIESLHPDGFFLRDKLYDYKDDFERFSYFCRAALEYILKSGKQPDVLHLHDWQTALVAPMFWELYASQGLGGSRILLTCSSFRSQCLQEPEKLGYCGLDPMRLHRHDRLQDAGQPNMVNILKGGIVYSNKITTMAPLSNAFDLENGQALQATIMAHKNKLLEIMNGVDLALWDPATDVNLPSVYSIDNLSGKLACKRHIKKQLGLLNSSDSEPLVGCLMPQASESNFDLIKALLRCSSVKRAEFVLMGGSKMERFANELEGENARIIRSYDDSTAHLIIAASDILVCLSSEGTTELPLIAMMYGSVPVAKHDMSVSLKDASDSVHEVDANAFIYSSGTAQDLSAALLRAIDCNRNDPEKWKQLIRNGMSRDFSWDGECVQEYISAYASLKQL</sequence>
<feature type="domain" description="Starch synthase catalytic" evidence="8">
    <location>
        <begin position="240"/>
        <end position="459"/>
    </location>
</feature>
<comment type="caution">
    <text evidence="9">The sequence shown here is derived from an EMBL/GenBank/DDBJ whole genome shotgun (WGS) entry which is preliminary data.</text>
</comment>
<gene>
    <name evidence="9" type="ORF">KP509_34G052700</name>
</gene>
<evidence type="ECO:0000259" key="8">
    <source>
        <dbReference type="Pfam" id="PF08323"/>
    </source>
</evidence>
<evidence type="ECO:0000256" key="1">
    <source>
        <dbReference type="ARBA" id="ARBA00001478"/>
    </source>
</evidence>
<evidence type="ECO:0000256" key="7">
    <source>
        <dbReference type="SAM" id="Coils"/>
    </source>
</evidence>
<dbReference type="AlphaFoldDB" id="A0A8T2QKR5"/>
<feature type="coiled-coil region" evidence="7">
    <location>
        <begin position="110"/>
        <end position="151"/>
    </location>
</feature>
<keyword evidence="5" id="KW-0808">Transferase</keyword>
<organism evidence="9 10">
    <name type="scientific">Ceratopteris richardii</name>
    <name type="common">Triangle waterfern</name>
    <dbReference type="NCBI Taxonomy" id="49495"/>
    <lineage>
        <taxon>Eukaryota</taxon>
        <taxon>Viridiplantae</taxon>
        <taxon>Streptophyta</taxon>
        <taxon>Embryophyta</taxon>
        <taxon>Tracheophyta</taxon>
        <taxon>Polypodiopsida</taxon>
        <taxon>Polypodiidae</taxon>
        <taxon>Polypodiales</taxon>
        <taxon>Pteridineae</taxon>
        <taxon>Pteridaceae</taxon>
        <taxon>Parkerioideae</taxon>
        <taxon>Ceratopteris</taxon>
    </lineage>
</organism>
<evidence type="ECO:0000313" key="9">
    <source>
        <dbReference type="EMBL" id="KAH7284396.1"/>
    </source>
</evidence>
<dbReference type="EC" id="2.4.1.21" evidence="3"/>
<dbReference type="PANTHER" id="PTHR46083:SF3">
    <property type="entry name" value="UDP-GLYCOSYLTRANSFERASE SUPERFAMILY PROTEIN"/>
    <property type="match status" value="1"/>
</dbReference>
<keyword evidence="7" id="KW-0175">Coiled coil</keyword>
<keyword evidence="6" id="KW-0750">Starch biosynthesis</keyword>
<dbReference type="Pfam" id="PF08323">
    <property type="entry name" value="Glyco_transf_5"/>
    <property type="match status" value="1"/>
</dbReference>
<dbReference type="GO" id="GO:0019252">
    <property type="term" value="P:starch biosynthetic process"/>
    <property type="evidence" value="ECO:0007669"/>
    <property type="project" value="UniProtKB-KW"/>
</dbReference>
<dbReference type="SUPFAM" id="SSF53756">
    <property type="entry name" value="UDP-Glycosyltransferase/glycogen phosphorylase"/>
    <property type="match status" value="1"/>
</dbReference>
<evidence type="ECO:0000256" key="2">
    <source>
        <dbReference type="ARBA" id="ARBA00004727"/>
    </source>
</evidence>
<reference evidence="9" key="1">
    <citation type="submission" date="2021-08" db="EMBL/GenBank/DDBJ databases">
        <title>WGS assembly of Ceratopteris richardii.</title>
        <authorList>
            <person name="Marchant D.B."/>
            <person name="Chen G."/>
            <person name="Jenkins J."/>
            <person name="Shu S."/>
            <person name="Leebens-Mack J."/>
            <person name="Grimwood J."/>
            <person name="Schmutz J."/>
            <person name="Soltis P."/>
            <person name="Soltis D."/>
            <person name="Chen Z.-H."/>
        </authorList>
    </citation>
    <scope>NUCLEOTIDE SEQUENCE</scope>
    <source>
        <strain evidence="9">Whitten #5841</strain>
        <tissue evidence="9">Leaf</tissue>
    </source>
</reference>